<dbReference type="PANTHER" id="PTHR11439:SF470">
    <property type="entry name" value="CYSTEINE-RICH RLK (RECEPTOR-LIKE PROTEIN KINASE) 8"/>
    <property type="match status" value="1"/>
</dbReference>
<proteinExistence type="predicted"/>
<organism evidence="1 2">
    <name type="scientific">Nicotiana sylvestris</name>
    <name type="common">Wood tobacco</name>
    <name type="synonym">South American tobacco</name>
    <dbReference type="NCBI Taxonomy" id="4096"/>
    <lineage>
        <taxon>Eukaryota</taxon>
        <taxon>Viridiplantae</taxon>
        <taxon>Streptophyta</taxon>
        <taxon>Embryophyta</taxon>
        <taxon>Tracheophyta</taxon>
        <taxon>Spermatophyta</taxon>
        <taxon>Magnoliopsida</taxon>
        <taxon>eudicotyledons</taxon>
        <taxon>Gunneridae</taxon>
        <taxon>Pentapetalae</taxon>
        <taxon>asterids</taxon>
        <taxon>lamiids</taxon>
        <taxon>Solanales</taxon>
        <taxon>Solanaceae</taxon>
        <taxon>Nicotianoideae</taxon>
        <taxon>Nicotianeae</taxon>
        <taxon>Nicotiana</taxon>
    </lineage>
</organism>
<sequence length="129" mass="14236">MSCFPRTQLKEFSKTVRYKKSGLPGFGGTKTGGFESCADSRRSVISLILFLGGCPISWKSKKHPTIALSSVDVEYRALRLLVVEVTWVLRLLIELGVSNPTLVAIHCDSQSATHIAKNPIFMNGRNILK</sequence>
<reference evidence="2" key="2">
    <citation type="submission" date="2025-08" db="UniProtKB">
        <authorList>
            <consortium name="RefSeq"/>
        </authorList>
    </citation>
    <scope>IDENTIFICATION</scope>
    <source>
        <tissue evidence="2">Leaf</tissue>
    </source>
</reference>
<name>A0A1U7YIS3_NICSY</name>
<reference evidence="1" key="1">
    <citation type="journal article" date="2013" name="Genome Biol.">
        <title>Reference genomes and transcriptomes of Nicotiana sylvestris and Nicotiana tomentosiformis.</title>
        <authorList>
            <person name="Sierro N."/>
            <person name="Battey J.N."/>
            <person name="Ouadi S."/>
            <person name="Bovet L."/>
            <person name="Goepfert S."/>
            <person name="Bakaher N."/>
            <person name="Peitsch M.C."/>
            <person name="Ivanov N.V."/>
        </authorList>
    </citation>
    <scope>NUCLEOTIDE SEQUENCE [LARGE SCALE GENOMIC DNA]</scope>
</reference>
<keyword evidence="1" id="KW-1185">Reference proteome</keyword>
<dbReference type="eggNOG" id="KOG0017">
    <property type="taxonomic scope" value="Eukaryota"/>
</dbReference>
<accession>A0A1U7YIS3</accession>
<dbReference type="Proteomes" id="UP000189701">
    <property type="component" value="Unplaced"/>
</dbReference>
<dbReference type="CDD" id="cd09272">
    <property type="entry name" value="RNase_HI_RT_Ty1"/>
    <property type="match status" value="1"/>
</dbReference>
<dbReference type="STRING" id="4096.A0A1U7YIS3"/>
<gene>
    <name evidence="2" type="primary">LOC104244909</name>
</gene>
<evidence type="ECO:0000313" key="1">
    <source>
        <dbReference type="Proteomes" id="UP000189701"/>
    </source>
</evidence>
<dbReference type="AlphaFoldDB" id="A0A1U7YIS3"/>
<protein>
    <submittedName>
        <fullName evidence="2">Uncharacterized protein LOC104244909</fullName>
    </submittedName>
</protein>
<dbReference type="RefSeq" id="XP_009798730.1">
    <property type="nucleotide sequence ID" value="XM_009800428.1"/>
</dbReference>
<dbReference type="PANTHER" id="PTHR11439">
    <property type="entry name" value="GAG-POL-RELATED RETROTRANSPOSON"/>
    <property type="match status" value="1"/>
</dbReference>
<evidence type="ECO:0000313" key="2">
    <source>
        <dbReference type="RefSeq" id="XP_009798730.1"/>
    </source>
</evidence>